<keyword evidence="2" id="KW-1133">Transmembrane helix</keyword>
<dbReference type="OrthoDB" id="4770059at2759"/>
<name>A0A0C4E1T6_MAGP6</name>
<evidence type="ECO:0000256" key="1">
    <source>
        <dbReference type="SAM" id="MobiDB-lite"/>
    </source>
</evidence>
<reference evidence="3" key="3">
    <citation type="submission" date="2011-03" db="EMBL/GenBank/DDBJ databases">
        <title>Annotation of Magnaporthe poae ATCC 64411.</title>
        <authorList>
            <person name="Ma L.-J."/>
            <person name="Dead R."/>
            <person name="Young S.K."/>
            <person name="Zeng Q."/>
            <person name="Gargeya S."/>
            <person name="Fitzgerald M."/>
            <person name="Haas B."/>
            <person name="Abouelleil A."/>
            <person name="Alvarado L."/>
            <person name="Arachchi H.M."/>
            <person name="Berlin A."/>
            <person name="Brown A."/>
            <person name="Chapman S.B."/>
            <person name="Chen Z."/>
            <person name="Dunbar C."/>
            <person name="Freedman E."/>
            <person name="Gearin G."/>
            <person name="Gellesch M."/>
            <person name="Goldberg J."/>
            <person name="Griggs A."/>
            <person name="Gujja S."/>
            <person name="Heiman D."/>
            <person name="Howarth C."/>
            <person name="Larson L."/>
            <person name="Lui A."/>
            <person name="MacDonald P.J.P."/>
            <person name="Mehta T."/>
            <person name="Montmayeur A."/>
            <person name="Murphy C."/>
            <person name="Neiman D."/>
            <person name="Pearson M."/>
            <person name="Priest M."/>
            <person name="Roberts A."/>
            <person name="Saif S."/>
            <person name="Shea T."/>
            <person name="Shenoy N."/>
            <person name="Sisk P."/>
            <person name="Stolte C."/>
            <person name="Sykes S."/>
            <person name="Yandava C."/>
            <person name="Wortman J."/>
            <person name="Nusbaum C."/>
            <person name="Birren B."/>
        </authorList>
    </citation>
    <scope>NUCLEOTIDE SEQUENCE</scope>
    <source>
        <strain evidence="3">ATCC 64411</strain>
    </source>
</reference>
<gene>
    <name evidence="3" type="ORF">MAPG_06357</name>
</gene>
<keyword evidence="5" id="KW-1185">Reference proteome</keyword>
<evidence type="ECO:0000256" key="2">
    <source>
        <dbReference type="SAM" id="Phobius"/>
    </source>
</evidence>
<feature type="transmembrane region" description="Helical" evidence="2">
    <location>
        <begin position="220"/>
        <end position="243"/>
    </location>
</feature>
<feature type="compositionally biased region" description="Low complexity" evidence="1">
    <location>
        <begin position="180"/>
        <end position="198"/>
    </location>
</feature>
<keyword evidence="2" id="KW-0812">Transmembrane</keyword>
<feature type="region of interest" description="Disordered" evidence="1">
    <location>
        <begin position="1"/>
        <end position="61"/>
    </location>
</feature>
<dbReference type="EMBL" id="ADBL01001541">
    <property type="status" value="NOT_ANNOTATED_CDS"/>
    <property type="molecule type" value="Genomic_DNA"/>
</dbReference>
<feature type="compositionally biased region" description="Low complexity" evidence="1">
    <location>
        <begin position="313"/>
        <end position="333"/>
    </location>
</feature>
<feature type="region of interest" description="Disordered" evidence="1">
    <location>
        <begin position="255"/>
        <end position="339"/>
    </location>
</feature>
<evidence type="ECO:0000313" key="4">
    <source>
        <dbReference type="EnsemblFungi" id="MAPG_06357T0"/>
    </source>
</evidence>
<protein>
    <submittedName>
        <fullName evidence="3 4">Uncharacterized protein</fullName>
    </submittedName>
</protein>
<feature type="compositionally biased region" description="Low complexity" evidence="1">
    <location>
        <begin position="27"/>
        <end position="42"/>
    </location>
</feature>
<evidence type="ECO:0000313" key="5">
    <source>
        <dbReference type="Proteomes" id="UP000011715"/>
    </source>
</evidence>
<feature type="compositionally biased region" description="Low complexity" evidence="1">
    <location>
        <begin position="1"/>
        <end position="20"/>
    </location>
</feature>
<feature type="compositionally biased region" description="Gly residues" evidence="1">
    <location>
        <begin position="43"/>
        <end position="54"/>
    </location>
</feature>
<evidence type="ECO:0000313" key="3">
    <source>
        <dbReference type="EMBL" id="KLU87357.1"/>
    </source>
</evidence>
<dbReference type="AlphaFoldDB" id="A0A0C4E1T6"/>
<dbReference type="STRING" id="644358.A0A0C4E1T6"/>
<reference evidence="4" key="5">
    <citation type="submission" date="2015-06" db="UniProtKB">
        <authorList>
            <consortium name="EnsemblFungi"/>
        </authorList>
    </citation>
    <scope>IDENTIFICATION</scope>
    <source>
        <strain evidence="4">ATCC 64411</strain>
    </source>
</reference>
<feature type="compositionally biased region" description="Basic residues" evidence="1">
    <location>
        <begin position="299"/>
        <end position="309"/>
    </location>
</feature>
<dbReference type="eggNOG" id="ENOG502SUMD">
    <property type="taxonomic scope" value="Eukaryota"/>
</dbReference>
<dbReference type="EnsemblFungi" id="MAPG_06357T0">
    <property type="protein sequence ID" value="MAPG_06357T0"/>
    <property type="gene ID" value="MAPG_06357"/>
</dbReference>
<sequence>MTTMSTRTTAAGASGTTAAPAAPPTTPTRQASSTSMSMFNNSGNGGGSGRGGHNGTPPAAALTTVWKPPCSGGPISWDRSRTVPQVEAFSPCLPEGWAATGYFSPAICPSGYVSVCGRFRNDVQGPPVEEGETAVMCGPSGYTCNAKDHIYAKSGSYDAPVIQIRWQASDLSVLQTHQLSPTTTSQTTTTGDSIATAAADDRRRMDNGGGGGRGSLPPGVIAAIIVGSMVAVALMVLAGLLIYRHRQACVGRGGHCRRHSHEQQPPLPSSPGRQWYPGNLGLPQEAELPGNQAWMGNKNRPRFYSRRGKRDVAAAAVTSTASNKWQQQEQQQQQKHRSIQELPGHDIPWEMGDCSRPSELTAQEAVCGPPALPREPSPLYHHHYHDGAHHPVSEITLSTMADSRASPTPVSAAAGGSELEELRARHARIEARRERLRELQLLDEEEGRVRRRLAEIQGGR</sequence>
<accession>A0A0C4E1T6</accession>
<dbReference type="Proteomes" id="UP000011715">
    <property type="component" value="Unassembled WGS sequence"/>
</dbReference>
<reference evidence="4" key="4">
    <citation type="journal article" date="2015" name="G3 (Bethesda)">
        <title>Genome sequences of three phytopathogenic species of the Magnaporthaceae family of fungi.</title>
        <authorList>
            <person name="Okagaki L.H."/>
            <person name="Nunes C.C."/>
            <person name="Sailsbery J."/>
            <person name="Clay B."/>
            <person name="Brown D."/>
            <person name="John T."/>
            <person name="Oh Y."/>
            <person name="Young N."/>
            <person name="Fitzgerald M."/>
            <person name="Haas B.J."/>
            <person name="Zeng Q."/>
            <person name="Young S."/>
            <person name="Adiconis X."/>
            <person name="Fan L."/>
            <person name="Levin J.Z."/>
            <person name="Mitchell T.K."/>
            <person name="Okubara P.A."/>
            <person name="Farman M.L."/>
            <person name="Kohn L.M."/>
            <person name="Birren B."/>
            <person name="Ma L.-J."/>
            <person name="Dean R.A."/>
        </authorList>
    </citation>
    <scope>NUCLEOTIDE SEQUENCE</scope>
    <source>
        <strain evidence="4">ATCC 64411 / 73-15</strain>
    </source>
</reference>
<dbReference type="EMBL" id="GL876970">
    <property type="protein sequence ID" value="KLU87357.1"/>
    <property type="molecule type" value="Genomic_DNA"/>
</dbReference>
<keyword evidence="2" id="KW-0472">Membrane</keyword>
<reference evidence="5" key="1">
    <citation type="submission" date="2010-05" db="EMBL/GenBank/DDBJ databases">
        <title>The genome sequence of Magnaporthe poae strain ATCC 64411.</title>
        <authorList>
            <person name="Ma L.-J."/>
            <person name="Dead R."/>
            <person name="Young S."/>
            <person name="Zeng Q."/>
            <person name="Koehrsen M."/>
            <person name="Alvarado L."/>
            <person name="Berlin A."/>
            <person name="Chapman S.B."/>
            <person name="Chen Z."/>
            <person name="Freedman E."/>
            <person name="Gellesch M."/>
            <person name="Goldberg J."/>
            <person name="Griggs A."/>
            <person name="Gujja S."/>
            <person name="Heilman E.R."/>
            <person name="Heiman D."/>
            <person name="Hepburn T."/>
            <person name="Howarth C."/>
            <person name="Jen D."/>
            <person name="Larson L."/>
            <person name="Mehta T."/>
            <person name="Neiman D."/>
            <person name="Pearson M."/>
            <person name="Roberts A."/>
            <person name="Saif S."/>
            <person name="Shea T."/>
            <person name="Shenoy N."/>
            <person name="Sisk P."/>
            <person name="Stolte C."/>
            <person name="Sykes S."/>
            <person name="Walk T."/>
            <person name="White J."/>
            <person name="Yandava C."/>
            <person name="Haas B."/>
            <person name="Nusbaum C."/>
            <person name="Birren B."/>
        </authorList>
    </citation>
    <scope>NUCLEOTIDE SEQUENCE [LARGE SCALE GENOMIC DNA]</scope>
    <source>
        <strain evidence="5">ATCC 64411 / 73-15</strain>
    </source>
</reference>
<dbReference type="VEuPathDB" id="FungiDB:MAPG_06357"/>
<proteinExistence type="predicted"/>
<organism evidence="4 5">
    <name type="scientific">Magnaporthiopsis poae (strain ATCC 64411 / 73-15)</name>
    <name type="common">Kentucky bluegrass fungus</name>
    <name type="synonym">Magnaporthe poae</name>
    <dbReference type="NCBI Taxonomy" id="644358"/>
    <lineage>
        <taxon>Eukaryota</taxon>
        <taxon>Fungi</taxon>
        <taxon>Dikarya</taxon>
        <taxon>Ascomycota</taxon>
        <taxon>Pezizomycotina</taxon>
        <taxon>Sordariomycetes</taxon>
        <taxon>Sordariomycetidae</taxon>
        <taxon>Magnaporthales</taxon>
        <taxon>Magnaporthaceae</taxon>
        <taxon>Magnaporthiopsis</taxon>
    </lineage>
</organism>
<feature type="region of interest" description="Disordered" evidence="1">
    <location>
        <begin position="180"/>
        <end position="214"/>
    </location>
</feature>
<reference evidence="3" key="2">
    <citation type="submission" date="2010-05" db="EMBL/GenBank/DDBJ databases">
        <title>The Genome Sequence of Magnaporthe poae strain ATCC 64411.</title>
        <authorList>
            <consortium name="The Broad Institute Genome Sequencing Platform"/>
            <consortium name="Broad Institute Genome Sequencing Center for Infectious Disease"/>
            <person name="Ma L.-J."/>
            <person name="Dead R."/>
            <person name="Young S."/>
            <person name="Zeng Q."/>
            <person name="Koehrsen M."/>
            <person name="Alvarado L."/>
            <person name="Berlin A."/>
            <person name="Chapman S.B."/>
            <person name="Chen Z."/>
            <person name="Freedman E."/>
            <person name="Gellesch M."/>
            <person name="Goldberg J."/>
            <person name="Griggs A."/>
            <person name="Gujja S."/>
            <person name="Heilman E.R."/>
            <person name="Heiman D."/>
            <person name="Hepburn T."/>
            <person name="Howarth C."/>
            <person name="Jen D."/>
            <person name="Larson L."/>
            <person name="Mehta T."/>
            <person name="Neiman D."/>
            <person name="Pearson M."/>
            <person name="Roberts A."/>
            <person name="Saif S."/>
            <person name="Shea T."/>
            <person name="Shenoy N."/>
            <person name="Sisk P."/>
            <person name="Stolte C."/>
            <person name="Sykes S."/>
            <person name="Walk T."/>
            <person name="White J."/>
            <person name="Yandava C."/>
            <person name="Haas B."/>
            <person name="Nusbaum C."/>
            <person name="Birren B."/>
        </authorList>
    </citation>
    <scope>NUCLEOTIDE SEQUENCE</scope>
    <source>
        <strain evidence="3">ATCC 64411</strain>
    </source>
</reference>